<dbReference type="Gene3D" id="3.90.550.10">
    <property type="entry name" value="Spore Coat Polysaccharide Biosynthesis Protein SpsA, Chain A"/>
    <property type="match status" value="1"/>
</dbReference>
<evidence type="ECO:0000313" key="5">
    <source>
        <dbReference type="EMBL" id="MEI4830861.1"/>
    </source>
</evidence>
<evidence type="ECO:0000256" key="1">
    <source>
        <dbReference type="ARBA" id="ARBA00022676"/>
    </source>
</evidence>
<dbReference type="PANTHER" id="PTHR13778:SF47">
    <property type="entry name" value="LIPOPOLYSACCHARIDE 1,3-GALACTOSYLTRANSFERASE"/>
    <property type="match status" value="1"/>
</dbReference>
<evidence type="ECO:0000256" key="3">
    <source>
        <dbReference type="ARBA" id="ARBA00022723"/>
    </source>
</evidence>
<comment type="caution">
    <text evidence="4">The sequence shown here is derived from an EMBL/GenBank/DDBJ whole genome shotgun (WGS) entry which is preliminary data.</text>
</comment>
<gene>
    <name evidence="4" type="ORF">WAX78_05480</name>
    <name evidence="5" type="ORF">WAX78_15525</name>
</gene>
<sequence>MSLSVVYSSDNNYAQHVGVSMISLFQNNKAFTNINVYIIENNISPDNKNNLEFICKKYNRTINFIDINGFSDRLKLNMKNPISINAYARLFLSSVLEKGIDKVIYLDCDSIINDSLSELWNKDISNYYVAGVCDTVGNNTKLRINIDLNSAYINSGMLLINLEKWRKENIEERFIEFIDAYNGQVFHHDQGTINGVLNEKILLLHPKYNSMTPFFTMNRDEIMQYYMLKDYYSEEELREAINNPVFIHFTPAFVNRPWIKGCKHPLASLYKEYLDMTPWNGTDSYEDERSRGEKIVAFLYNNLPFRIANNICKLVFK</sequence>
<dbReference type="SUPFAM" id="SSF53448">
    <property type="entry name" value="Nucleotide-diphospho-sugar transferases"/>
    <property type="match status" value="1"/>
</dbReference>
<dbReference type="Proteomes" id="UP001367922">
    <property type="component" value="Unassembled WGS sequence"/>
</dbReference>
<evidence type="ECO:0000313" key="6">
    <source>
        <dbReference type="Proteomes" id="UP001367922"/>
    </source>
</evidence>
<dbReference type="CDD" id="cd04194">
    <property type="entry name" value="GT8_A4GalT_like"/>
    <property type="match status" value="1"/>
</dbReference>
<organism evidence="4 6">
    <name type="scientific">Bacillus yunxiaonensis</name>
    <dbReference type="NCBI Taxonomy" id="3127665"/>
    <lineage>
        <taxon>Bacteria</taxon>
        <taxon>Bacillati</taxon>
        <taxon>Bacillota</taxon>
        <taxon>Bacilli</taxon>
        <taxon>Bacillales</taxon>
        <taxon>Bacillaceae</taxon>
        <taxon>Bacillus</taxon>
    </lineage>
</organism>
<dbReference type="RefSeq" id="WP_336481250.1">
    <property type="nucleotide sequence ID" value="NZ_JBAWSV010000001.1"/>
</dbReference>
<keyword evidence="1" id="KW-0328">Glycosyltransferase</keyword>
<dbReference type="GO" id="GO:0016740">
    <property type="term" value="F:transferase activity"/>
    <property type="evidence" value="ECO:0007669"/>
    <property type="project" value="UniProtKB-KW"/>
</dbReference>
<keyword evidence="2 4" id="KW-0808">Transferase</keyword>
<name>A0ABU8FSC3_9BACI</name>
<dbReference type="PANTHER" id="PTHR13778">
    <property type="entry name" value="GLYCOSYLTRANSFERASE 8 DOMAIN-CONTAINING PROTEIN"/>
    <property type="match status" value="1"/>
</dbReference>
<dbReference type="InterPro" id="IPR002495">
    <property type="entry name" value="Glyco_trans_8"/>
</dbReference>
<evidence type="ECO:0000256" key="2">
    <source>
        <dbReference type="ARBA" id="ARBA00022679"/>
    </source>
</evidence>
<accession>A0ABU8FSC3</accession>
<protein>
    <submittedName>
        <fullName evidence="4">Glycosyltransferase family 8 protein</fullName>
        <ecNumber evidence="4">2.-.-.-</ecNumber>
    </submittedName>
</protein>
<dbReference type="Pfam" id="PF01501">
    <property type="entry name" value="Glyco_transf_8"/>
    <property type="match status" value="1"/>
</dbReference>
<dbReference type="EMBL" id="JBAWSV010000001">
    <property type="protein sequence ID" value="MEI4828902.1"/>
    <property type="molecule type" value="Genomic_DNA"/>
</dbReference>
<dbReference type="EC" id="2.-.-.-" evidence="4"/>
<keyword evidence="6" id="KW-1185">Reference proteome</keyword>
<proteinExistence type="predicted"/>
<dbReference type="InterPro" id="IPR050748">
    <property type="entry name" value="Glycosyltrans_8_dom-fam"/>
</dbReference>
<dbReference type="InterPro" id="IPR029044">
    <property type="entry name" value="Nucleotide-diphossugar_trans"/>
</dbReference>
<evidence type="ECO:0000313" key="4">
    <source>
        <dbReference type="EMBL" id="MEI4828902.1"/>
    </source>
</evidence>
<keyword evidence="3" id="KW-0479">Metal-binding</keyword>
<dbReference type="EMBL" id="JBAWSV010000005">
    <property type="protein sequence ID" value="MEI4830861.1"/>
    <property type="molecule type" value="Genomic_DNA"/>
</dbReference>
<reference evidence="4 6" key="1">
    <citation type="submission" date="2024-01" db="EMBL/GenBank/DDBJ databases">
        <title>Seven novel Bacillus-like species.</title>
        <authorList>
            <person name="Liu G."/>
        </authorList>
    </citation>
    <scope>NUCLEOTIDE SEQUENCE [LARGE SCALE GENOMIC DNA]</scope>
    <source>
        <strain evidence="4 6">FJAT-53711</strain>
    </source>
</reference>